<feature type="region of interest" description="Disordered" evidence="1">
    <location>
        <begin position="144"/>
        <end position="183"/>
    </location>
</feature>
<dbReference type="AlphaFoldDB" id="A0A6A7AQ63"/>
<sequence>MKLSLATVAVLVVASANAIDNCTVTSTIRATHTFTDAVVSTYSQGCDEAKFANAVYTTTYHTTLAAVGPSGISSTVYPVTAVATGTKRIDRSTIVSVLLHTRKMVFILSDHSKPPGFTTTAVRCTACPGGRIVTVTIPISPGDSTSTSPLLTSAVKSTATAQTSPGGRLPSTTKSPASQFTGAGSAVSSNSGLVLAALLLGQSKLTTNNRPDPCTAELLMGSSAWQSARADRPLLFAVTTTSMYIFQGTRTTKHGVYRMQRNSGHCEGDIGAPMSSRRLRLR</sequence>
<dbReference type="Proteomes" id="UP000799423">
    <property type="component" value="Unassembled WGS sequence"/>
</dbReference>
<keyword evidence="4" id="KW-1185">Reference proteome</keyword>
<feature type="chain" id="PRO_5025374298" evidence="2">
    <location>
        <begin position="19"/>
        <end position="282"/>
    </location>
</feature>
<name>A0A6A7AQ63_9PLEO</name>
<accession>A0A6A7AQ63</accession>
<feature type="signal peptide" evidence="2">
    <location>
        <begin position="1"/>
        <end position="18"/>
    </location>
</feature>
<evidence type="ECO:0000256" key="1">
    <source>
        <dbReference type="SAM" id="MobiDB-lite"/>
    </source>
</evidence>
<evidence type="ECO:0000313" key="3">
    <source>
        <dbReference type="EMBL" id="KAF2845460.1"/>
    </source>
</evidence>
<evidence type="ECO:0000256" key="2">
    <source>
        <dbReference type="SAM" id="SignalP"/>
    </source>
</evidence>
<organism evidence="3 4">
    <name type="scientific">Plenodomus tracheiphilus IPT5</name>
    <dbReference type="NCBI Taxonomy" id="1408161"/>
    <lineage>
        <taxon>Eukaryota</taxon>
        <taxon>Fungi</taxon>
        <taxon>Dikarya</taxon>
        <taxon>Ascomycota</taxon>
        <taxon>Pezizomycotina</taxon>
        <taxon>Dothideomycetes</taxon>
        <taxon>Pleosporomycetidae</taxon>
        <taxon>Pleosporales</taxon>
        <taxon>Pleosporineae</taxon>
        <taxon>Leptosphaeriaceae</taxon>
        <taxon>Plenodomus</taxon>
    </lineage>
</organism>
<reference evidence="3" key="1">
    <citation type="submission" date="2020-01" db="EMBL/GenBank/DDBJ databases">
        <authorList>
            <consortium name="DOE Joint Genome Institute"/>
            <person name="Haridas S."/>
            <person name="Albert R."/>
            <person name="Binder M."/>
            <person name="Bloem J."/>
            <person name="Labutti K."/>
            <person name="Salamov A."/>
            <person name="Andreopoulos B."/>
            <person name="Baker S.E."/>
            <person name="Barry K."/>
            <person name="Bills G."/>
            <person name="Bluhm B.H."/>
            <person name="Cannon C."/>
            <person name="Castanera R."/>
            <person name="Culley D.E."/>
            <person name="Daum C."/>
            <person name="Ezra D."/>
            <person name="Gonzalez J.B."/>
            <person name="Henrissat B."/>
            <person name="Kuo A."/>
            <person name="Liang C."/>
            <person name="Lipzen A."/>
            <person name="Lutzoni F."/>
            <person name="Magnuson J."/>
            <person name="Mondo S."/>
            <person name="Nolan M."/>
            <person name="Ohm R."/>
            <person name="Pangilinan J."/>
            <person name="Park H.-J."/>
            <person name="Ramirez L."/>
            <person name="Alfaro M."/>
            <person name="Sun H."/>
            <person name="Tritt A."/>
            <person name="Yoshinaga Y."/>
            <person name="Zwiers L.-H."/>
            <person name="Turgeon B.G."/>
            <person name="Goodwin S.B."/>
            <person name="Spatafora J.W."/>
            <person name="Crous P.W."/>
            <person name="Grigoriev I.V."/>
        </authorList>
    </citation>
    <scope>NUCLEOTIDE SEQUENCE</scope>
    <source>
        <strain evidence="3">IPT5</strain>
    </source>
</reference>
<proteinExistence type="predicted"/>
<gene>
    <name evidence="3" type="ORF">T440DRAFT_544078</name>
</gene>
<evidence type="ECO:0000313" key="4">
    <source>
        <dbReference type="Proteomes" id="UP000799423"/>
    </source>
</evidence>
<keyword evidence="2" id="KW-0732">Signal</keyword>
<dbReference type="EMBL" id="MU006346">
    <property type="protein sequence ID" value="KAF2845460.1"/>
    <property type="molecule type" value="Genomic_DNA"/>
</dbReference>
<protein>
    <submittedName>
        <fullName evidence="3">Uncharacterized protein</fullName>
    </submittedName>
</protein>